<evidence type="ECO:0000313" key="2">
    <source>
        <dbReference type="EMBL" id="MBP2623769.1"/>
    </source>
</evidence>
<dbReference type="Proteomes" id="UP001519296">
    <property type="component" value="Unassembled WGS sequence"/>
</dbReference>
<dbReference type="Gene3D" id="3.40.50.720">
    <property type="entry name" value="NAD(P)-binding Rossmann-like Domain"/>
    <property type="match status" value="1"/>
</dbReference>
<feature type="domain" description="NAD-dependent epimerase/dehydratase" evidence="1">
    <location>
        <begin position="11"/>
        <end position="237"/>
    </location>
</feature>
<dbReference type="SUPFAM" id="SSF51735">
    <property type="entry name" value="NAD(P)-binding Rossmann-fold domains"/>
    <property type="match status" value="1"/>
</dbReference>
<evidence type="ECO:0000313" key="3">
    <source>
        <dbReference type="Proteomes" id="UP001519296"/>
    </source>
</evidence>
<reference evidence="2 3" key="1">
    <citation type="submission" date="2018-02" db="EMBL/GenBank/DDBJ databases">
        <title>Draft genome sequence of Streptococcus oricebi CCUG 70868T type strain.</title>
        <authorList>
            <person name="Mendez V."/>
            <person name="Salva-Serra F."/>
            <person name="Jaen-Luchoro D."/>
            <person name="Gonzales-Siles L."/>
            <person name="Karlsson R."/>
            <person name="Engstrom-Jakobsson H."/>
            <person name="Busquets A."/>
            <person name="Gomila M."/>
            <person name="Pineiro-Iglesias B."/>
            <person name="Bennasar-Figueras A."/>
            <person name="Seeger M."/>
            <person name="Moore E."/>
        </authorList>
    </citation>
    <scope>NUCLEOTIDE SEQUENCE [LARGE SCALE GENOMIC DNA]</scope>
    <source>
        <strain evidence="2 3">CCUG 70868</strain>
    </source>
</reference>
<keyword evidence="3" id="KW-1185">Reference proteome</keyword>
<dbReference type="InterPro" id="IPR051783">
    <property type="entry name" value="NAD(P)-dependent_oxidoreduct"/>
</dbReference>
<dbReference type="InterPro" id="IPR036291">
    <property type="entry name" value="NAD(P)-bd_dom_sf"/>
</dbReference>
<evidence type="ECO:0000259" key="1">
    <source>
        <dbReference type="Pfam" id="PF01370"/>
    </source>
</evidence>
<organism evidence="2 3">
    <name type="scientific">Streptococcus oricebi</name>
    <dbReference type="NCBI Taxonomy" id="1547447"/>
    <lineage>
        <taxon>Bacteria</taxon>
        <taxon>Bacillati</taxon>
        <taxon>Bacillota</taxon>
        <taxon>Bacilli</taxon>
        <taxon>Lactobacillales</taxon>
        <taxon>Streptococcaceae</taxon>
        <taxon>Streptococcus</taxon>
    </lineage>
</organism>
<dbReference type="Pfam" id="PF01370">
    <property type="entry name" value="Epimerase"/>
    <property type="match status" value="1"/>
</dbReference>
<dbReference type="PANTHER" id="PTHR48079">
    <property type="entry name" value="PROTEIN YEEZ"/>
    <property type="match status" value="1"/>
</dbReference>
<protein>
    <submittedName>
        <fullName evidence="2">Oxidoreductase</fullName>
    </submittedName>
</protein>
<dbReference type="EMBL" id="PRDG01000004">
    <property type="protein sequence ID" value="MBP2623769.1"/>
    <property type="molecule type" value="Genomic_DNA"/>
</dbReference>
<name>A0ABS5B4K7_9STRE</name>
<proteinExistence type="predicted"/>
<sequence>MPAARKIKKAFVTGATGLLGNNLVRALLKENIEVTALVRSKEKAQQQFGDLPIRWVVGDLLKPKSYQKELLGCDSLFHTAAFFRDNYKGGKHWQELYETNVLGSRRLLEAAYDAGIRQVVHTSSSVVLEGHRGQIIDETMSRSKDTPYDYYRSKILSEETLVDFLEQHPDCFACFVLPSVMFGPGDIGPTSSGQLVINFVQGKLPGLIRASYSAVDARDVADIHIRALRYGRRGQRYLAAGPQVTLETLYGLLEKITGRPAPKRKIPSWALKIYARGSELYHWISKKPIFITKELANLMNSEYLSSNFTTAKAKKELGAHFRPLEETLTDVFNYYRSHHFLDSD</sequence>
<dbReference type="CDD" id="cd05228">
    <property type="entry name" value="AR_FR_like_1_SDR_e"/>
    <property type="match status" value="1"/>
</dbReference>
<dbReference type="PANTHER" id="PTHR48079:SF6">
    <property type="entry name" value="NAD(P)-BINDING DOMAIN-CONTAINING PROTEIN-RELATED"/>
    <property type="match status" value="1"/>
</dbReference>
<gene>
    <name evidence="2" type="ORF">C4K46_07420</name>
</gene>
<accession>A0ABS5B4K7</accession>
<dbReference type="RefSeq" id="WP_209628269.1">
    <property type="nucleotide sequence ID" value="NZ_PRDG01000004.1"/>
</dbReference>
<dbReference type="InterPro" id="IPR001509">
    <property type="entry name" value="Epimerase_deHydtase"/>
</dbReference>
<comment type="caution">
    <text evidence="2">The sequence shown here is derived from an EMBL/GenBank/DDBJ whole genome shotgun (WGS) entry which is preliminary data.</text>
</comment>